<feature type="transmembrane region" description="Helical" evidence="2">
    <location>
        <begin position="174"/>
        <end position="190"/>
    </location>
</feature>
<evidence type="ECO:0000313" key="4">
    <source>
        <dbReference type="Proteomes" id="UP000638848"/>
    </source>
</evidence>
<feature type="transmembrane region" description="Helical" evidence="2">
    <location>
        <begin position="73"/>
        <end position="96"/>
    </location>
</feature>
<reference evidence="3" key="1">
    <citation type="journal article" date="2014" name="Int. J. Syst. Evol. Microbiol.">
        <title>Complete genome sequence of Corynebacterium casei LMG S-19264T (=DSM 44701T), isolated from a smear-ripened cheese.</title>
        <authorList>
            <consortium name="US DOE Joint Genome Institute (JGI-PGF)"/>
            <person name="Walter F."/>
            <person name="Albersmeier A."/>
            <person name="Kalinowski J."/>
            <person name="Ruckert C."/>
        </authorList>
    </citation>
    <scope>NUCLEOTIDE SEQUENCE</scope>
    <source>
        <strain evidence="3">CGMCC 1.12187</strain>
    </source>
</reference>
<dbReference type="RefSeq" id="WP_188535740.1">
    <property type="nucleotide sequence ID" value="NZ_BMEQ01000005.1"/>
</dbReference>
<keyword evidence="2" id="KW-0472">Membrane</keyword>
<keyword evidence="4" id="KW-1185">Reference proteome</keyword>
<sequence>MSLRGVPAHPAHPAPGAAGTDPATTPLVRRTVYALGLGLLLCRLPTTSVQMREQAVGTLAAETAELDPALVGLAVNVAVLLGVLVFAVVLALYLWLAGVLDRKLVPEGLALGVRQRIGLCTLVAGGLTVLSQLYALWSGHLARGPAEVALVVAFALVAALLYRRQWARRPRGRGLLVPAVVVVVAVLVTVV</sequence>
<dbReference type="EMBL" id="BMEQ01000005">
    <property type="protein sequence ID" value="GGG53012.1"/>
    <property type="molecule type" value="Genomic_DNA"/>
</dbReference>
<feature type="transmembrane region" description="Helical" evidence="2">
    <location>
        <begin position="117"/>
        <end position="137"/>
    </location>
</feature>
<protein>
    <submittedName>
        <fullName evidence="3">Uncharacterized protein</fullName>
    </submittedName>
</protein>
<keyword evidence="2" id="KW-0812">Transmembrane</keyword>
<gene>
    <name evidence="3" type="ORF">GCM10011374_14810</name>
</gene>
<feature type="region of interest" description="Disordered" evidence="1">
    <location>
        <begin position="1"/>
        <end position="23"/>
    </location>
</feature>
<accession>A0A917GP02</accession>
<feature type="compositionally biased region" description="Low complexity" evidence="1">
    <location>
        <begin position="7"/>
        <end position="23"/>
    </location>
</feature>
<name>A0A917GP02_9MICC</name>
<evidence type="ECO:0000313" key="3">
    <source>
        <dbReference type="EMBL" id="GGG53012.1"/>
    </source>
</evidence>
<organism evidence="3 4">
    <name type="scientific">Kocuria dechangensis</name>
    <dbReference type="NCBI Taxonomy" id="1176249"/>
    <lineage>
        <taxon>Bacteria</taxon>
        <taxon>Bacillati</taxon>
        <taxon>Actinomycetota</taxon>
        <taxon>Actinomycetes</taxon>
        <taxon>Micrococcales</taxon>
        <taxon>Micrococcaceae</taxon>
        <taxon>Kocuria</taxon>
    </lineage>
</organism>
<evidence type="ECO:0000256" key="2">
    <source>
        <dbReference type="SAM" id="Phobius"/>
    </source>
</evidence>
<reference evidence="3" key="2">
    <citation type="submission" date="2020-09" db="EMBL/GenBank/DDBJ databases">
        <authorList>
            <person name="Sun Q."/>
            <person name="Zhou Y."/>
        </authorList>
    </citation>
    <scope>NUCLEOTIDE SEQUENCE</scope>
    <source>
        <strain evidence="3">CGMCC 1.12187</strain>
    </source>
</reference>
<dbReference type="Proteomes" id="UP000638848">
    <property type="component" value="Unassembled WGS sequence"/>
</dbReference>
<dbReference type="AlphaFoldDB" id="A0A917GP02"/>
<comment type="caution">
    <text evidence="3">The sequence shown here is derived from an EMBL/GenBank/DDBJ whole genome shotgun (WGS) entry which is preliminary data.</text>
</comment>
<proteinExistence type="predicted"/>
<keyword evidence="2" id="KW-1133">Transmembrane helix</keyword>
<evidence type="ECO:0000256" key="1">
    <source>
        <dbReference type="SAM" id="MobiDB-lite"/>
    </source>
</evidence>
<feature type="transmembrane region" description="Helical" evidence="2">
    <location>
        <begin position="143"/>
        <end position="162"/>
    </location>
</feature>